<name>A0A3E4L2P5_9BACE</name>
<keyword evidence="14" id="KW-1185">Reference proteome</keyword>
<dbReference type="Pfam" id="PF00512">
    <property type="entry name" value="HisKA"/>
    <property type="match status" value="1"/>
</dbReference>
<reference evidence="11 14" key="2">
    <citation type="journal article" date="2019" name="Science, e1252229">
        <title>Invertible promoters mediate bacterial phase variation, antibiotic resistance, and host adaptation in the gut.</title>
        <authorList>
            <person name="Jiang X."/>
            <person name="Hall A.B."/>
            <person name="Arthur T.D."/>
            <person name="Plichta D.R."/>
            <person name="Covington C.T."/>
            <person name="Poyet M."/>
            <person name="Crothers J."/>
            <person name="Moses P.L."/>
            <person name="Tolonen A.C."/>
            <person name="Vlamakis H."/>
            <person name="Alm E.J."/>
            <person name="Xavier R.J."/>
        </authorList>
    </citation>
    <scope>NUCLEOTIDE SEQUENCE [LARGE SCALE GENOMIC DNA]</scope>
    <source>
        <strain evidence="14">bf_0095</strain>
        <strain evidence="11">Bf_0095</strain>
    </source>
</reference>
<evidence type="ECO:0000256" key="7">
    <source>
        <dbReference type="SAM" id="Phobius"/>
    </source>
</evidence>
<comment type="caution">
    <text evidence="10">The sequence shown here is derived from an EMBL/GenBank/DDBJ whole genome shotgun (WGS) entry which is preliminary data.</text>
</comment>
<dbReference type="InterPro" id="IPR003661">
    <property type="entry name" value="HisK_dim/P_dom"/>
</dbReference>
<dbReference type="Gene3D" id="1.10.287.130">
    <property type="match status" value="1"/>
</dbReference>
<evidence type="ECO:0000259" key="8">
    <source>
        <dbReference type="PROSITE" id="PS50109"/>
    </source>
</evidence>
<evidence type="ECO:0000256" key="3">
    <source>
        <dbReference type="ARBA" id="ARBA00022679"/>
    </source>
</evidence>
<dbReference type="Proteomes" id="UP000284772">
    <property type="component" value="Unassembled WGS sequence"/>
</dbReference>
<dbReference type="InterPro" id="IPR011990">
    <property type="entry name" value="TPR-like_helical_dom_sf"/>
</dbReference>
<comment type="catalytic activity">
    <reaction evidence="1">
        <text>ATP + protein L-histidine = ADP + protein N-phospho-L-histidine.</text>
        <dbReference type="EC" id="2.7.13.3"/>
    </reaction>
</comment>
<dbReference type="Proteomes" id="UP000285013">
    <property type="component" value="Unassembled WGS sequence"/>
</dbReference>
<evidence type="ECO:0000313" key="10">
    <source>
        <dbReference type="EMBL" id="RHL95149.1"/>
    </source>
</evidence>
<keyword evidence="6" id="KW-0802">TPR repeat</keyword>
<evidence type="ECO:0000256" key="2">
    <source>
        <dbReference type="ARBA" id="ARBA00012438"/>
    </source>
</evidence>
<evidence type="ECO:0000313" key="9">
    <source>
        <dbReference type="EMBL" id="RGT49147.1"/>
    </source>
</evidence>
<dbReference type="EMBL" id="RCXO01000001">
    <property type="protein sequence ID" value="RYT82837.1"/>
    <property type="molecule type" value="Genomic_DNA"/>
</dbReference>
<dbReference type="SUPFAM" id="SSF48452">
    <property type="entry name" value="TPR-like"/>
    <property type="match status" value="2"/>
</dbReference>
<evidence type="ECO:0000313" key="12">
    <source>
        <dbReference type="Proteomes" id="UP000284772"/>
    </source>
</evidence>
<dbReference type="EMBL" id="QRWT01000021">
    <property type="protein sequence ID" value="RGT49147.1"/>
    <property type="molecule type" value="Genomic_DNA"/>
</dbReference>
<gene>
    <name evidence="9" type="ORF">DWX27_16585</name>
    <name evidence="10" type="ORF">DWZ95_04835</name>
    <name evidence="11" type="ORF">EAJ06_00250</name>
</gene>
<dbReference type="EC" id="2.7.13.3" evidence="2"/>
<keyword evidence="4" id="KW-0418">Kinase</keyword>
<dbReference type="SMART" id="SM00388">
    <property type="entry name" value="HisKA"/>
    <property type="match status" value="1"/>
</dbReference>
<reference evidence="12 13" key="1">
    <citation type="submission" date="2018-08" db="EMBL/GenBank/DDBJ databases">
        <title>A genome reference for cultivated species of the human gut microbiota.</title>
        <authorList>
            <person name="Zou Y."/>
            <person name="Xue W."/>
            <person name="Luo G."/>
        </authorList>
    </citation>
    <scope>NUCLEOTIDE SEQUENCE [LARGE SCALE GENOMIC DNA]</scope>
    <source>
        <strain evidence="9 12">AF19-10AC</strain>
        <strain evidence="10 13">AF36-16BH</strain>
    </source>
</reference>
<dbReference type="PROSITE" id="PS50005">
    <property type="entry name" value="TPR"/>
    <property type="match status" value="1"/>
</dbReference>
<evidence type="ECO:0000256" key="1">
    <source>
        <dbReference type="ARBA" id="ARBA00000085"/>
    </source>
</evidence>
<dbReference type="InterPro" id="IPR019734">
    <property type="entry name" value="TPR_rpt"/>
</dbReference>
<evidence type="ECO:0000256" key="6">
    <source>
        <dbReference type="PROSITE-ProRule" id="PRU00339"/>
    </source>
</evidence>
<keyword evidence="3" id="KW-0808">Transferase</keyword>
<dbReference type="PANTHER" id="PTHR43711:SF31">
    <property type="entry name" value="HISTIDINE KINASE"/>
    <property type="match status" value="1"/>
</dbReference>
<dbReference type="PROSITE" id="PS50109">
    <property type="entry name" value="HIS_KIN"/>
    <property type="match status" value="1"/>
</dbReference>
<sequence length="648" mass="75864">MKKIIFILLFIIGILFQIRAESSISTDKQFRDSIFQTVKFESNDTLRSKILRNAFQQYMGKDIALEFLDSALALSRQKGIHEEELYVLFDYCRHYEFRAEASEMERCFLNLKEASYRYKNYSLYYTIWLSILQARCAQGDTEYAIMQAKEMQKESIRIKYDRGVFVSLIALAQAQNFAEQYDEAIASYKQALTINPNANNYSLLLIHKSLAEIYLSQQKYIEALSELEQQQKVVEKLIKEDTQSINVLKNIYLEIEVSFGMVYAKTKDKDNLKMHLTIAKKYYDKEIYFSYYIDYHALWGVYYKLIKDWDKCFQAFDLALSSCQGAEPFHENSILKMKAEAMLEAGRYEEAANIYKTAALKGDSLNQDMLQRHEEVYQANYKIQKALLDKELLTKQYRWIYVGASAIILILMLLAIIRAFRIHRQLRRSEEETRQALETIEATDKMKEYFLKNITYEIRIPLNTVVGFSELLSTEKNLSEEEIQEYSVTIKHNSEKLLALINNILDLSRLEAGMMRFNVQECDAVELCREVKMMVNMQTKMVNAYFHTDLEILPIQADSRWFLKVLSSLLCVPKLYTGDICQVEYTLTKEGQYLRITVTGSPLYHIWKDEQEQRILHDINKLCLEAFKGSYLVSEGEQKVVTITYPLA</sequence>
<protein>
    <recommendedName>
        <fullName evidence="2">histidine kinase</fullName>
        <ecNumber evidence="2">2.7.13.3</ecNumber>
    </recommendedName>
</protein>
<dbReference type="InterPro" id="IPR036097">
    <property type="entry name" value="HisK_dim/P_sf"/>
</dbReference>
<dbReference type="SMART" id="SM00028">
    <property type="entry name" value="TPR"/>
    <property type="match status" value="3"/>
</dbReference>
<keyword evidence="7" id="KW-0472">Membrane</keyword>
<keyword evidence="7" id="KW-0812">Transmembrane</keyword>
<feature type="domain" description="Histidine kinase" evidence="8">
    <location>
        <begin position="453"/>
        <end position="648"/>
    </location>
</feature>
<dbReference type="CDD" id="cd00082">
    <property type="entry name" value="HisKA"/>
    <property type="match status" value="1"/>
</dbReference>
<dbReference type="RefSeq" id="WP_007661763.1">
    <property type="nucleotide sequence ID" value="NZ_CABMMK010000002.1"/>
</dbReference>
<dbReference type="PANTHER" id="PTHR43711">
    <property type="entry name" value="TWO-COMPONENT HISTIDINE KINASE"/>
    <property type="match status" value="1"/>
</dbReference>
<feature type="repeat" description="TPR" evidence="6">
    <location>
        <begin position="165"/>
        <end position="198"/>
    </location>
</feature>
<dbReference type="InterPro" id="IPR005467">
    <property type="entry name" value="His_kinase_dom"/>
</dbReference>
<dbReference type="SUPFAM" id="SSF47384">
    <property type="entry name" value="Homodimeric domain of signal transducing histidine kinase"/>
    <property type="match status" value="1"/>
</dbReference>
<dbReference type="EMBL" id="QRPE01000003">
    <property type="protein sequence ID" value="RHL95149.1"/>
    <property type="molecule type" value="Genomic_DNA"/>
</dbReference>
<dbReference type="OrthoDB" id="1049950at2"/>
<accession>A0A3E4L2P5</accession>
<dbReference type="Proteomes" id="UP000291191">
    <property type="component" value="Unassembled WGS sequence"/>
</dbReference>
<keyword evidence="7" id="KW-1133">Transmembrane helix</keyword>
<keyword evidence="5" id="KW-0902">Two-component regulatory system</keyword>
<dbReference type="GeneID" id="26158940"/>
<evidence type="ECO:0000256" key="4">
    <source>
        <dbReference type="ARBA" id="ARBA00022777"/>
    </source>
</evidence>
<dbReference type="AlphaFoldDB" id="A0A3E4L2P5"/>
<proteinExistence type="predicted"/>
<evidence type="ECO:0000313" key="11">
    <source>
        <dbReference type="EMBL" id="RYT82837.1"/>
    </source>
</evidence>
<evidence type="ECO:0000313" key="14">
    <source>
        <dbReference type="Proteomes" id="UP000291191"/>
    </source>
</evidence>
<evidence type="ECO:0000313" key="13">
    <source>
        <dbReference type="Proteomes" id="UP000285013"/>
    </source>
</evidence>
<dbReference type="Gene3D" id="1.25.40.10">
    <property type="entry name" value="Tetratricopeptide repeat domain"/>
    <property type="match status" value="1"/>
</dbReference>
<evidence type="ECO:0000256" key="5">
    <source>
        <dbReference type="ARBA" id="ARBA00023012"/>
    </source>
</evidence>
<dbReference type="InterPro" id="IPR050736">
    <property type="entry name" value="Sensor_HK_Regulatory"/>
</dbReference>
<dbReference type="GO" id="GO:0000155">
    <property type="term" value="F:phosphorelay sensor kinase activity"/>
    <property type="evidence" value="ECO:0007669"/>
    <property type="project" value="InterPro"/>
</dbReference>
<organism evidence="10 13">
    <name type="scientific">Bacteroides intestinalis</name>
    <dbReference type="NCBI Taxonomy" id="329854"/>
    <lineage>
        <taxon>Bacteria</taxon>
        <taxon>Pseudomonadati</taxon>
        <taxon>Bacteroidota</taxon>
        <taxon>Bacteroidia</taxon>
        <taxon>Bacteroidales</taxon>
        <taxon>Bacteroidaceae</taxon>
        <taxon>Bacteroides</taxon>
    </lineage>
</organism>
<feature type="transmembrane region" description="Helical" evidence="7">
    <location>
        <begin position="399"/>
        <end position="420"/>
    </location>
</feature>